<dbReference type="RefSeq" id="WP_136598347.1">
    <property type="nucleotide sequence ID" value="NZ_STGV01000003.1"/>
</dbReference>
<dbReference type="AlphaFoldDB" id="A0A4S8P561"/>
<keyword evidence="2" id="KW-1185">Reference proteome</keyword>
<reference evidence="1 2" key="1">
    <citation type="submission" date="2019-04" db="EMBL/GenBank/DDBJ databases">
        <title>Genome sequence of strain shin9-1.</title>
        <authorList>
            <person name="Gao J."/>
            <person name="Sun J."/>
        </authorList>
    </citation>
    <scope>NUCLEOTIDE SEQUENCE [LARGE SCALE GENOMIC DNA]</scope>
    <source>
        <strain evidence="2">shin9-1</strain>
    </source>
</reference>
<accession>A0A4S8P561</accession>
<sequence>MAKSKGSEFIPVPGEKMLEAIGLVAVKWSALEFQIDNLLYWASSPDDQDTTHVLNHFGTQQRWERLKNILRQEHSKHPGTAGLVALVDKALGIKGERDQIIHGLYSEPASKATKAEVVIITLKSHKVKTEWPVNRPRVLQAAKKIDALLAQILNHLLDHGERLGNSILTNAWRHKDRI</sequence>
<protein>
    <submittedName>
        <fullName evidence="1">Uncharacterized protein</fullName>
    </submittedName>
</protein>
<comment type="caution">
    <text evidence="1">The sequence shown here is derived from an EMBL/GenBank/DDBJ whole genome shotgun (WGS) entry which is preliminary data.</text>
</comment>
<evidence type="ECO:0000313" key="2">
    <source>
        <dbReference type="Proteomes" id="UP000308828"/>
    </source>
</evidence>
<dbReference type="EMBL" id="STGV01000003">
    <property type="protein sequence ID" value="THV22904.1"/>
    <property type="molecule type" value="Genomic_DNA"/>
</dbReference>
<dbReference type="OrthoDB" id="7302667at2"/>
<evidence type="ECO:0000313" key="1">
    <source>
        <dbReference type="EMBL" id="THV22904.1"/>
    </source>
</evidence>
<name>A0A4S8P561_9HYPH</name>
<gene>
    <name evidence="1" type="ORF">FAA97_09665</name>
</gene>
<dbReference type="Proteomes" id="UP000308828">
    <property type="component" value="Unassembled WGS sequence"/>
</dbReference>
<proteinExistence type="predicted"/>
<organism evidence="1 2">
    <name type="scientific">Peteryoungia ipomoeae</name>
    <dbReference type="NCBI Taxonomy" id="1210932"/>
    <lineage>
        <taxon>Bacteria</taxon>
        <taxon>Pseudomonadati</taxon>
        <taxon>Pseudomonadota</taxon>
        <taxon>Alphaproteobacteria</taxon>
        <taxon>Hyphomicrobiales</taxon>
        <taxon>Rhizobiaceae</taxon>
        <taxon>Peteryoungia</taxon>
    </lineage>
</organism>